<dbReference type="PANTHER" id="PTHR32089">
    <property type="entry name" value="METHYL-ACCEPTING CHEMOTAXIS PROTEIN MCPB"/>
    <property type="match status" value="1"/>
</dbReference>
<gene>
    <name evidence="7" type="ORF">GEOBRER4_18520</name>
</gene>
<dbReference type="InterPro" id="IPR024478">
    <property type="entry name" value="HlyB_4HB_MCP"/>
</dbReference>
<dbReference type="SMART" id="SM00283">
    <property type="entry name" value="MA"/>
    <property type="match status" value="1"/>
</dbReference>
<keyword evidence="1 3" id="KW-0807">Transducer</keyword>
<feature type="domain" description="HAMP" evidence="6">
    <location>
        <begin position="304"/>
        <end position="354"/>
    </location>
</feature>
<dbReference type="InterPro" id="IPR003660">
    <property type="entry name" value="HAMP_dom"/>
</dbReference>
<evidence type="ECO:0000256" key="2">
    <source>
        <dbReference type="ARBA" id="ARBA00029447"/>
    </source>
</evidence>
<dbReference type="SUPFAM" id="SSF58104">
    <property type="entry name" value="Methyl-accepting chemotaxis protein (MCP) signaling domain"/>
    <property type="match status" value="1"/>
</dbReference>
<dbReference type="PROSITE" id="PS50885">
    <property type="entry name" value="HAMP"/>
    <property type="match status" value="2"/>
</dbReference>
<dbReference type="Pfam" id="PF00672">
    <property type="entry name" value="HAMP"/>
    <property type="match status" value="2"/>
</dbReference>
<dbReference type="Proteomes" id="UP000515472">
    <property type="component" value="Chromosome"/>
</dbReference>
<accession>A0A6S6LYI4</accession>
<dbReference type="CDD" id="cd06225">
    <property type="entry name" value="HAMP"/>
    <property type="match status" value="2"/>
</dbReference>
<keyword evidence="4" id="KW-1133">Transmembrane helix</keyword>
<dbReference type="PANTHER" id="PTHR32089:SF112">
    <property type="entry name" value="LYSOZYME-LIKE PROTEIN-RELATED"/>
    <property type="match status" value="1"/>
</dbReference>
<dbReference type="PROSITE" id="PS50111">
    <property type="entry name" value="CHEMOTAXIS_TRANSDUC_2"/>
    <property type="match status" value="1"/>
</dbReference>
<dbReference type="KEGG" id="gbn:GEOBRER4_18520"/>
<evidence type="ECO:0008006" key="9">
    <source>
        <dbReference type="Google" id="ProtNLM"/>
    </source>
</evidence>
<dbReference type="SMART" id="SM00304">
    <property type="entry name" value="HAMP"/>
    <property type="match status" value="2"/>
</dbReference>
<keyword evidence="4" id="KW-0812">Transmembrane</keyword>
<comment type="similarity">
    <text evidence="2">Belongs to the methyl-accepting chemotaxis (MCP) protein family.</text>
</comment>
<feature type="transmembrane region" description="Helical" evidence="4">
    <location>
        <begin position="199"/>
        <end position="220"/>
    </location>
</feature>
<feature type="domain" description="HAMP" evidence="6">
    <location>
        <begin position="224"/>
        <end position="276"/>
    </location>
</feature>
<dbReference type="AlphaFoldDB" id="A0A6S6LYI4"/>
<dbReference type="Pfam" id="PF00015">
    <property type="entry name" value="MCPsignal"/>
    <property type="match status" value="1"/>
</dbReference>
<dbReference type="CDD" id="cd11386">
    <property type="entry name" value="MCP_signal"/>
    <property type="match status" value="1"/>
</dbReference>
<evidence type="ECO:0000259" key="5">
    <source>
        <dbReference type="PROSITE" id="PS50111"/>
    </source>
</evidence>
<evidence type="ECO:0000256" key="1">
    <source>
        <dbReference type="ARBA" id="ARBA00023224"/>
    </source>
</evidence>
<dbReference type="GO" id="GO:0016020">
    <property type="term" value="C:membrane"/>
    <property type="evidence" value="ECO:0007669"/>
    <property type="project" value="InterPro"/>
</dbReference>
<organism evidence="7 8">
    <name type="scientific">Citrifermentans bremense</name>
    <dbReference type="NCBI Taxonomy" id="60035"/>
    <lineage>
        <taxon>Bacteria</taxon>
        <taxon>Pseudomonadati</taxon>
        <taxon>Thermodesulfobacteriota</taxon>
        <taxon>Desulfuromonadia</taxon>
        <taxon>Geobacterales</taxon>
        <taxon>Geobacteraceae</taxon>
        <taxon>Citrifermentans</taxon>
    </lineage>
</organism>
<feature type="transmembrane region" description="Helical" evidence="4">
    <location>
        <begin position="25"/>
        <end position="44"/>
    </location>
</feature>
<dbReference type="Pfam" id="PF12729">
    <property type="entry name" value="4HB_MCP_1"/>
    <property type="match status" value="1"/>
</dbReference>
<keyword evidence="8" id="KW-1185">Reference proteome</keyword>
<dbReference type="EMBL" id="AP023213">
    <property type="protein sequence ID" value="BCG47102.1"/>
    <property type="molecule type" value="Genomic_DNA"/>
</dbReference>
<dbReference type="Gene3D" id="6.10.340.10">
    <property type="match status" value="1"/>
</dbReference>
<evidence type="ECO:0000313" key="7">
    <source>
        <dbReference type="EMBL" id="BCG47102.1"/>
    </source>
</evidence>
<evidence type="ECO:0000259" key="6">
    <source>
        <dbReference type="PROSITE" id="PS50885"/>
    </source>
</evidence>
<dbReference type="InterPro" id="IPR004089">
    <property type="entry name" value="MCPsignal_dom"/>
</dbReference>
<name>A0A6S6LYI4_9BACT</name>
<dbReference type="Gene3D" id="1.10.287.950">
    <property type="entry name" value="Methyl-accepting chemotaxis protein"/>
    <property type="match status" value="1"/>
</dbReference>
<feature type="domain" description="Methyl-accepting transducer" evidence="5">
    <location>
        <begin position="359"/>
        <end position="595"/>
    </location>
</feature>
<evidence type="ECO:0000256" key="4">
    <source>
        <dbReference type="SAM" id="Phobius"/>
    </source>
</evidence>
<reference evidence="7 8" key="1">
    <citation type="submission" date="2020-06" db="EMBL/GenBank/DDBJ databases">
        <title>Interaction of electrochemicaly active bacteria, Geobacter bremensis R4 on different carbon anode.</title>
        <authorList>
            <person name="Meng L."/>
            <person name="Yoshida N."/>
        </authorList>
    </citation>
    <scope>NUCLEOTIDE SEQUENCE [LARGE SCALE GENOMIC DNA]</scope>
    <source>
        <strain evidence="7 8">R4</strain>
    </source>
</reference>
<dbReference type="GO" id="GO:0007165">
    <property type="term" value="P:signal transduction"/>
    <property type="evidence" value="ECO:0007669"/>
    <property type="project" value="UniProtKB-KW"/>
</dbReference>
<evidence type="ECO:0000256" key="3">
    <source>
        <dbReference type="PROSITE-ProRule" id="PRU00284"/>
    </source>
</evidence>
<keyword evidence="4" id="KW-0472">Membrane</keyword>
<sequence length="632" mass="67943">MNLNSVKKSSNGGSMLNNLNIRSRLIAGFGAIVLFLVLIGALSLKNLKAQGDLMTEFHEHPFTVTNAIQSVDAHVVRIHRSMKDVVLYAKNPEDLEASLADIDTSERIVYRDLALVRERFLGDKGKIDQIRDSMDRWKQVRARTIELVRQGKVPEAVAFHKNYARRLVTGIDSQVNEVLKFASNKAEEFVLRSQNNQRITFAVTALLVLLAAGLAAWTAIAITSSITGPLDQAVNAAERLSQGDVSVEIHGGSQDELGRLLCAMEKMVQSLRRMGETANQIALGDLDTEVVPASERDVFGLAMSNMVASLKSLAASADRIAAGDLTIDVVPASPKDRLGHSFSQMTRNLRELSLEIREVVNVLAGSAAEIMTTVSQLASSSAQTATSISETNATVQEIRQTTDLTSQKSRQVYESASRAVQVAKEGRESVSSAIDGMQGIDERMGFIAERIVNLSEQSQAIGEIIATVADLAEQSNLLAVNAAIEAAKAGEHGKGFAVVAQEVKNLATQSKQATSQVRNIIGQIQKATTAAVLATEQGSKAVEAGVKQSSEAGESIRTLALSIEESSNATLQIVTSTQEQAIGMDQIAIAIHSINQASDQNVEGSRQIEAAARNLYELNQKLQTLVSGYKVA</sequence>
<protein>
    <recommendedName>
        <fullName evidence="9">Methyl-accepting chemotaxis protein</fullName>
    </recommendedName>
</protein>
<evidence type="ECO:0000313" key="8">
    <source>
        <dbReference type="Proteomes" id="UP000515472"/>
    </source>
</evidence>
<proteinExistence type="inferred from homology"/>